<organism evidence="3 4">
    <name type="scientific">Tritrichomonas musculus</name>
    <dbReference type="NCBI Taxonomy" id="1915356"/>
    <lineage>
        <taxon>Eukaryota</taxon>
        <taxon>Metamonada</taxon>
        <taxon>Parabasalia</taxon>
        <taxon>Tritrichomonadida</taxon>
        <taxon>Tritrichomonadidae</taxon>
        <taxon>Tritrichomonas</taxon>
    </lineage>
</organism>
<comment type="caution">
    <text evidence="3">The sequence shown here is derived from an EMBL/GenBank/DDBJ whole genome shotgun (WGS) entry which is preliminary data.</text>
</comment>
<keyword evidence="4" id="KW-1185">Reference proteome</keyword>
<accession>A0ABR2JQ61</accession>
<dbReference type="EMBL" id="JAPFFF010000010">
    <property type="protein sequence ID" value="KAK8880928.1"/>
    <property type="molecule type" value="Genomic_DNA"/>
</dbReference>
<sequence>MSIKEGIIKMRKIQELLLGYLENDDSADQYFQNANIINDLEIIQNKYELKLFLHLISQISANHHRCNNFFTKIETFLKIYEDDIKENFSDFSVFNIFRNNKRILLFLFEEKIIIPNDLIYGMITSNKYKKRKYPEYFFPEFKSFYPQNYINELISKNPDLEEQNYSLYYEKRKNGENDSHICNLIRNDSVKEFIIYVNKTNLHLSDIIIEQSIYETNPLFLKNQASIIEYAAFFGSIQIFNFLKMNNVELTENLWIPAIHSQNADLIHLLEENHVEPLRFKNDGYGCSFQCLQTSIKNNKDYIAESIKCHHIDIMNYLISDLNSESGNPNFY</sequence>
<proteinExistence type="predicted"/>
<dbReference type="EMBL" id="JAPFFF010000317">
    <property type="protein sequence ID" value="KAK8834773.1"/>
    <property type="molecule type" value="Genomic_DNA"/>
</dbReference>
<evidence type="ECO:0008006" key="5">
    <source>
        <dbReference type="Google" id="ProtNLM"/>
    </source>
</evidence>
<evidence type="ECO:0000313" key="3">
    <source>
        <dbReference type="EMBL" id="KAK8880928.1"/>
    </source>
</evidence>
<evidence type="ECO:0000313" key="4">
    <source>
        <dbReference type="Proteomes" id="UP001470230"/>
    </source>
</evidence>
<gene>
    <name evidence="3" type="ORF">M9Y10_003629</name>
    <name evidence="2" type="ORF">M9Y10_025020</name>
    <name evidence="1" type="ORF">M9Y10_033239</name>
</gene>
<reference evidence="3 4" key="1">
    <citation type="submission" date="2024-04" db="EMBL/GenBank/DDBJ databases">
        <title>Tritrichomonas musculus Genome.</title>
        <authorList>
            <person name="Alves-Ferreira E."/>
            <person name="Grigg M."/>
            <person name="Lorenzi H."/>
            <person name="Galac M."/>
        </authorList>
    </citation>
    <scope>NUCLEOTIDE SEQUENCE [LARGE SCALE GENOMIC DNA]</scope>
    <source>
        <strain evidence="3 4">EAF2021</strain>
    </source>
</reference>
<dbReference type="PANTHER" id="PTHR24159">
    <property type="match status" value="1"/>
</dbReference>
<dbReference type="PANTHER" id="PTHR24159:SF5">
    <property type="entry name" value="ANK_REP_REGION DOMAIN-CONTAINING PROTEIN"/>
    <property type="match status" value="1"/>
</dbReference>
<dbReference type="Proteomes" id="UP001470230">
    <property type="component" value="Unassembled WGS sequence"/>
</dbReference>
<evidence type="ECO:0000313" key="1">
    <source>
        <dbReference type="EMBL" id="KAK8834175.1"/>
    </source>
</evidence>
<dbReference type="EMBL" id="JAPFFF010000481">
    <property type="protein sequence ID" value="KAK8834175.1"/>
    <property type="molecule type" value="Genomic_DNA"/>
</dbReference>
<protein>
    <recommendedName>
        <fullName evidence="5">DUF3447 domain-containing protein</fullName>
    </recommendedName>
</protein>
<evidence type="ECO:0000313" key="2">
    <source>
        <dbReference type="EMBL" id="KAK8834773.1"/>
    </source>
</evidence>
<name>A0ABR2JQ61_9EUKA</name>